<name>A0A0C3G871_PILCF</name>
<dbReference type="Pfam" id="PF12770">
    <property type="entry name" value="CHAT"/>
    <property type="match status" value="1"/>
</dbReference>
<gene>
    <name evidence="2" type="ORF">PILCRDRAFT_266692</name>
</gene>
<dbReference type="EMBL" id="KN832978">
    <property type="protein sequence ID" value="KIM87959.1"/>
    <property type="molecule type" value="Genomic_DNA"/>
</dbReference>
<dbReference type="STRING" id="765440.A0A0C3G871"/>
<dbReference type="HOGENOM" id="CLU_001305_5_1_1"/>
<keyword evidence="3" id="KW-1185">Reference proteome</keyword>
<feature type="non-terminal residue" evidence="2">
    <location>
        <position position="1"/>
    </location>
</feature>
<evidence type="ECO:0000259" key="1">
    <source>
        <dbReference type="Pfam" id="PF12770"/>
    </source>
</evidence>
<feature type="domain" description="CHAT" evidence="1">
    <location>
        <begin position="277"/>
        <end position="558"/>
    </location>
</feature>
<dbReference type="InParanoid" id="A0A0C3G871"/>
<dbReference type="InterPro" id="IPR024983">
    <property type="entry name" value="CHAT_dom"/>
</dbReference>
<dbReference type="AlphaFoldDB" id="A0A0C3G871"/>
<evidence type="ECO:0000313" key="3">
    <source>
        <dbReference type="Proteomes" id="UP000054166"/>
    </source>
</evidence>
<reference evidence="3" key="2">
    <citation type="submission" date="2015-01" db="EMBL/GenBank/DDBJ databases">
        <title>Evolutionary Origins and Diversification of the Mycorrhizal Mutualists.</title>
        <authorList>
            <consortium name="DOE Joint Genome Institute"/>
            <consortium name="Mycorrhizal Genomics Consortium"/>
            <person name="Kohler A."/>
            <person name="Kuo A."/>
            <person name="Nagy L.G."/>
            <person name="Floudas D."/>
            <person name="Copeland A."/>
            <person name="Barry K.W."/>
            <person name="Cichocki N."/>
            <person name="Veneault-Fourrey C."/>
            <person name="LaButti K."/>
            <person name="Lindquist E.A."/>
            <person name="Lipzen A."/>
            <person name="Lundell T."/>
            <person name="Morin E."/>
            <person name="Murat C."/>
            <person name="Riley R."/>
            <person name="Ohm R."/>
            <person name="Sun H."/>
            <person name="Tunlid A."/>
            <person name="Henrissat B."/>
            <person name="Grigoriev I.V."/>
            <person name="Hibbett D.S."/>
            <person name="Martin F."/>
        </authorList>
    </citation>
    <scope>NUCLEOTIDE SEQUENCE [LARGE SCALE GENOMIC DNA]</scope>
    <source>
        <strain evidence="3">F 1598</strain>
    </source>
</reference>
<evidence type="ECO:0000313" key="2">
    <source>
        <dbReference type="EMBL" id="KIM87959.1"/>
    </source>
</evidence>
<sequence length="559" mass="61228">ISHFQSAAICSVGPPSIRFRAALKWARSALTFFHSLQGYRVVFDLLPQIAWMGQTILARHGELASMGNIASEAAAAAISADQYDTALEWLEQGRSVVWNQLLQLRTPVDVLHKEHPTLANDLLCVSTALEHASSRGESIQNLSTQSNQHISMEEEAQHHRRLAEEWERLVAKIRDIPGFGDFLQAKKLAQLSSAANAGPVVVVNIHKSRCDALVLMAGLDDVMHIPLDEFSYEDAQTLHQSLNQLLQAAQVRARDTRLELRRIQVHATADVGFPSILSKLWSSIVEPVLNCLAITASSTENLPRIWWCATGPLTFLPIHAAGVYNDSVVRYDISDHVISSYTPTLNALINAGEYHGTHQTFQGLLAVSQPNTPGYSELPNTTEELLQIQKRSCDFTVHELKGPAASIENVVNGMNTHSWAHLACHAVQDLIEPTKSALCLYDGHLELSTIITKSFPHADFAFLSACQTATGDEKLSEEAVHLAAGLMLVGYSGVIATIWSIMDKDAPIIADHVYSELFSDAEPDSTKAALALHCAVKALRQQVGDSAFLSWVPFIHVGV</sequence>
<dbReference type="Proteomes" id="UP000054166">
    <property type="component" value="Unassembled WGS sequence"/>
</dbReference>
<dbReference type="OrthoDB" id="9991317at2759"/>
<accession>A0A0C3G871</accession>
<organism evidence="2 3">
    <name type="scientific">Piloderma croceum (strain F 1598)</name>
    <dbReference type="NCBI Taxonomy" id="765440"/>
    <lineage>
        <taxon>Eukaryota</taxon>
        <taxon>Fungi</taxon>
        <taxon>Dikarya</taxon>
        <taxon>Basidiomycota</taxon>
        <taxon>Agaricomycotina</taxon>
        <taxon>Agaricomycetes</taxon>
        <taxon>Agaricomycetidae</taxon>
        <taxon>Atheliales</taxon>
        <taxon>Atheliaceae</taxon>
        <taxon>Piloderma</taxon>
    </lineage>
</organism>
<protein>
    <recommendedName>
        <fullName evidence="1">CHAT domain-containing protein</fullName>
    </recommendedName>
</protein>
<proteinExistence type="predicted"/>
<reference evidence="2 3" key="1">
    <citation type="submission" date="2014-04" db="EMBL/GenBank/DDBJ databases">
        <authorList>
            <consortium name="DOE Joint Genome Institute"/>
            <person name="Kuo A."/>
            <person name="Tarkka M."/>
            <person name="Buscot F."/>
            <person name="Kohler A."/>
            <person name="Nagy L.G."/>
            <person name="Floudas D."/>
            <person name="Copeland A."/>
            <person name="Barry K.W."/>
            <person name="Cichocki N."/>
            <person name="Veneault-Fourrey C."/>
            <person name="LaButti K."/>
            <person name="Lindquist E.A."/>
            <person name="Lipzen A."/>
            <person name="Lundell T."/>
            <person name="Morin E."/>
            <person name="Murat C."/>
            <person name="Sun H."/>
            <person name="Tunlid A."/>
            <person name="Henrissat B."/>
            <person name="Grigoriev I.V."/>
            <person name="Hibbett D.S."/>
            <person name="Martin F."/>
            <person name="Nordberg H.P."/>
            <person name="Cantor M.N."/>
            <person name="Hua S.X."/>
        </authorList>
    </citation>
    <scope>NUCLEOTIDE SEQUENCE [LARGE SCALE GENOMIC DNA]</scope>
    <source>
        <strain evidence="2 3">F 1598</strain>
    </source>
</reference>